<evidence type="ECO:0000256" key="1">
    <source>
        <dbReference type="PROSITE-ProRule" id="PRU00176"/>
    </source>
</evidence>
<sequence>MRNTVARWLVARSVDNRALNHRRFYSSTFILVIGLHWATDQRRLLRVFGKFGNIKSEQLWIPEHSASHKWAAIEYATFDEALEATSEINGHEVDGRLLRVSIRDPPGQDKKLILPKRDAEQET</sequence>
<dbReference type="InterPro" id="IPR012677">
    <property type="entry name" value="Nucleotide-bd_a/b_plait_sf"/>
</dbReference>
<dbReference type="InterPro" id="IPR000504">
    <property type="entry name" value="RRM_dom"/>
</dbReference>
<dbReference type="EMBL" id="FR824052">
    <property type="protein sequence ID" value="CCA14890.1"/>
    <property type="molecule type" value="Genomic_DNA"/>
</dbReference>
<keyword evidence="1" id="KW-0694">RNA-binding</keyword>
<reference evidence="3" key="1">
    <citation type="journal article" date="2011" name="PLoS Biol.">
        <title>Gene gain and loss during evolution of obligate parasitism in the white rust pathogen of Arabidopsis thaliana.</title>
        <authorList>
            <person name="Kemen E."/>
            <person name="Gardiner A."/>
            <person name="Schultz-Larsen T."/>
            <person name="Kemen A.C."/>
            <person name="Balmuth A.L."/>
            <person name="Robert-Seilaniantz A."/>
            <person name="Bailey K."/>
            <person name="Holub E."/>
            <person name="Studholme D.J."/>
            <person name="Maclean D."/>
            <person name="Jones J.D."/>
        </authorList>
    </citation>
    <scope>NUCLEOTIDE SEQUENCE</scope>
</reference>
<accession>F0W1G1</accession>
<dbReference type="AlphaFoldDB" id="F0W1G1"/>
<dbReference type="CDD" id="cd00590">
    <property type="entry name" value="RRM_SF"/>
    <property type="match status" value="1"/>
</dbReference>
<dbReference type="HOGENOM" id="CLU_2019478_0_0_1"/>
<dbReference type="Pfam" id="PF00076">
    <property type="entry name" value="RRM_1"/>
    <property type="match status" value="1"/>
</dbReference>
<dbReference type="PROSITE" id="PS50102">
    <property type="entry name" value="RRM"/>
    <property type="match status" value="1"/>
</dbReference>
<organism evidence="3">
    <name type="scientific">Albugo laibachii Nc14</name>
    <dbReference type="NCBI Taxonomy" id="890382"/>
    <lineage>
        <taxon>Eukaryota</taxon>
        <taxon>Sar</taxon>
        <taxon>Stramenopiles</taxon>
        <taxon>Oomycota</taxon>
        <taxon>Peronosporomycetes</taxon>
        <taxon>Albuginales</taxon>
        <taxon>Albuginaceae</taxon>
        <taxon>Albugo</taxon>
    </lineage>
</organism>
<proteinExistence type="predicted"/>
<gene>
    <name evidence="3" type="primary">AlNc14C7G930</name>
    <name evidence="3" type="ORF">ALNC14_010330</name>
</gene>
<dbReference type="SMART" id="SM00360">
    <property type="entry name" value="RRM"/>
    <property type="match status" value="1"/>
</dbReference>
<dbReference type="GO" id="GO:0003723">
    <property type="term" value="F:RNA binding"/>
    <property type="evidence" value="ECO:0007669"/>
    <property type="project" value="UniProtKB-UniRule"/>
</dbReference>
<evidence type="ECO:0000313" key="3">
    <source>
        <dbReference type="EMBL" id="CCA14890.1"/>
    </source>
</evidence>
<protein>
    <submittedName>
        <fullName evidence="3">Uncharacterized protein AlNc14C7G930</fullName>
    </submittedName>
</protein>
<feature type="domain" description="RRM" evidence="2">
    <location>
        <begin position="28"/>
        <end position="105"/>
    </location>
</feature>
<dbReference type="InterPro" id="IPR035979">
    <property type="entry name" value="RBD_domain_sf"/>
</dbReference>
<name>F0W1G1_9STRA</name>
<reference evidence="3" key="2">
    <citation type="submission" date="2011-02" db="EMBL/GenBank/DDBJ databases">
        <authorList>
            <person name="MacLean D."/>
        </authorList>
    </citation>
    <scope>NUCLEOTIDE SEQUENCE</scope>
</reference>
<dbReference type="Gene3D" id="3.30.70.330">
    <property type="match status" value="1"/>
</dbReference>
<dbReference type="SUPFAM" id="SSF54928">
    <property type="entry name" value="RNA-binding domain, RBD"/>
    <property type="match status" value="1"/>
</dbReference>
<evidence type="ECO:0000259" key="2">
    <source>
        <dbReference type="PROSITE" id="PS50102"/>
    </source>
</evidence>